<evidence type="ECO:0000259" key="6">
    <source>
        <dbReference type="Pfam" id="PF04116"/>
    </source>
</evidence>
<gene>
    <name evidence="7" type="ORF">GARC_2559</name>
</gene>
<feature type="transmembrane region" description="Helical" evidence="5">
    <location>
        <begin position="32"/>
        <end position="52"/>
    </location>
</feature>
<keyword evidence="4 5" id="KW-0472">Membrane</keyword>
<keyword evidence="3 5" id="KW-1133">Transmembrane helix</keyword>
<dbReference type="OrthoDB" id="9770329at2"/>
<keyword evidence="8" id="KW-1185">Reference proteome</keyword>
<accession>K6Z7V4</accession>
<dbReference type="GO" id="GO:0016020">
    <property type="term" value="C:membrane"/>
    <property type="evidence" value="ECO:0007669"/>
    <property type="project" value="UniProtKB-SubCell"/>
</dbReference>
<dbReference type="Pfam" id="PF04116">
    <property type="entry name" value="FA_hydroxylase"/>
    <property type="match status" value="1"/>
</dbReference>
<dbReference type="eggNOG" id="COG3000">
    <property type="taxonomic scope" value="Bacteria"/>
</dbReference>
<evidence type="ECO:0000313" key="8">
    <source>
        <dbReference type="Proteomes" id="UP000006327"/>
    </source>
</evidence>
<reference evidence="7 8" key="1">
    <citation type="journal article" date="2017" name="Antonie Van Leeuwenhoek">
        <title>Rhizobium rhizosphaerae sp. nov., a novel species isolated from rice rhizosphere.</title>
        <authorList>
            <person name="Zhao J.J."/>
            <person name="Zhang J."/>
            <person name="Zhang R.J."/>
            <person name="Zhang C.W."/>
            <person name="Yin H.Q."/>
            <person name="Zhang X.X."/>
        </authorList>
    </citation>
    <scope>NUCLEOTIDE SEQUENCE [LARGE SCALE GENOMIC DNA]</scope>
    <source>
        <strain evidence="7 8">BSs20135</strain>
    </source>
</reference>
<evidence type="ECO:0000256" key="2">
    <source>
        <dbReference type="ARBA" id="ARBA00022692"/>
    </source>
</evidence>
<dbReference type="GO" id="GO:0016491">
    <property type="term" value="F:oxidoreductase activity"/>
    <property type="evidence" value="ECO:0007669"/>
    <property type="project" value="InterPro"/>
</dbReference>
<keyword evidence="2 5" id="KW-0812">Transmembrane</keyword>
<dbReference type="GO" id="GO:0008610">
    <property type="term" value="P:lipid biosynthetic process"/>
    <property type="evidence" value="ECO:0007669"/>
    <property type="project" value="InterPro"/>
</dbReference>
<dbReference type="Proteomes" id="UP000006327">
    <property type="component" value="Unassembled WGS sequence"/>
</dbReference>
<feature type="domain" description="Fatty acid hydroxylase" evidence="6">
    <location>
        <begin position="109"/>
        <end position="243"/>
    </location>
</feature>
<dbReference type="RefSeq" id="WP_007620435.1">
    <property type="nucleotide sequence ID" value="NZ_BAEO01000031.1"/>
</dbReference>
<dbReference type="EMBL" id="BAEO01000031">
    <property type="protein sequence ID" value="GAC19525.1"/>
    <property type="molecule type" value="Genomic_DNA"/>
</dbReference>
<dbReference type="PANTHER" id="PTHR11863">
    <property type="entry name" value="STEROL DESATURASE"/>
    <property type="match status" value="1"/>
</dbReference>
<dbReference type="STRING" id="493475.GARC_2559"/>
<feature type="transmembrane region" description="Helical" evidence="5">
    <location>
        <begin position="170"/>
        <end position="193"/>
    </location>
</feature>
<proteinExistence type="predicted"/>
<sequence length="288" mass="32269">MQYFIRLIYLPLFLIVGNGLAIYLVQSGYPTFYLFALLALFIGLSFLLEYLAPYDNAFNQPQGDVKRDVIHALVNESLSVIGILSVPAIASFIVLPPIWPVNFPLWLQVVIAIFIADVGITLAHYASHRINTLWRLHAVHHSVKRMYGLNGLMKHPLHQSIETLAGTSPLLLLGVPQQVLILLVVAVVLQLLLQHSNVAYFSGPLKKMLAINVVHRFHHLGTAKEGDVNFGLFTSLTDRLLGTCYFDEDRTIGSEDIGISTQPNYPIAYLSQLIEPFWSRSPEEKIVE</sequence>
<evidence type="ECO:0000256" key="1">
    <source>
        <dbReference type="ARBA" id="ARBA00004370"/>
    </source>
</evidence>
<evidence type="ECO:0000256" key="4">
    <source>
        <dbReference type="ARBA" id="ARBA00023136"/>
    </source>
</evidence>
<feature type="transmembrane region" description="Helical" evidence="5">
    <location>
        <begin position="7"/>
        <end position="26"/>
    </location>
</feature>
<comment type="subcellular location">
    <subcellularLocation>
        <location evidence="1">Membrane</location>
    </subcellularLocation>
</comment>
<evidence type="ECO:0000256" key="3">
    <source>
        <dbReference type="ARBA" id="ARBA00022989"/>
    </source>
</evidence>
<comment type="caution">
    <text evidence="7">The sequence shown here is derived from an EMBL/GenBank/DDBJ whole genome shotgun (WGS) entry which is preliminary data.</text>
</comment>
<dbReference type="AlphaFoldDB" id="K6Z7V4"/>
<protein>
    <recommendedName>
        <fullName evidence="6">Fatty acid hydroxylase domain-containing protein</fullName>
    </recommendedName>
</protein>
<feature type="transmembrane region" description="Helical" evidence="5">
    <location>
        <begin position="105"/>
        <end position="126"/>
    </location>
</feature>
<evidence type="ECO:0000256" key="5">
    <source>
        <dbReference type="SAM" id="Phobius"/>
    </source>
</evidence>
<evidence type="ECO:0000313" key="7">
    <source>
        <dbReference type="EMBL" id="GAC19525.1"/>
    </source>
</evidence>
<dbReference type="GO" id="GO:0005506">
    <property type="term" value="F:iron ion binding"/>
    <property type="evidence" value="ECO:0007669"/>
    <property type="project" value="InterPro"/>
</dbReference>
<organism evidence="7 8">
    <name type="scientific">Paraglaciecola arctica BSs20135</name>
    <dbReference type="NCBI Taxonomy" id="493475"/>
    <lineage>
        <taxon>Bacteria</taxon>
        <taxon>Pseudomonadati</taxon>
        <taxon>Pseudomonadota</taxon>
        <taxon>Gammaproteobacteria</taxon>
        <taxon>Alteromonadales</taxon>
        <taxon>Alteromonadaceae</taxon>
        <taxon>Paraglaciecola</taxon>
    </lineage>
</organism>
<name>K6Z7V4_9ALTE</name>
<dbReference type="InterPro" id="IPR050307">
    <property type="entry name" value="Sterol_Desaturase_Related"/>
</dbReference>
<dbReference type="InterPro" id="IPR006694">
    <property type="entry name" value="Fatty_acid_hydroxylase"/>
</dbReference>
<feature type="transmembrane region" description="Helical" evidence="5">
    <location>
        <begin position="73"/>
        <end position="99"/>
    </location>
</feature>